<name>A0ABQ2BS54_9BACL</name>
<feature type="domain" description="SWIM-type" evidence="2">
    <location>
        <begin position="57"/>
        <end position="90"/>
    </location>
</feature>
<dbReference type="Pfam" id="PF04434">
    <property type="entry name" value="SWIM"/>
    <property type="match status" value="1"/>
</dbReference>
<dbReference type="InterPro" id="IPR007527">
    <property type="entry name" value="Znf_SWIM"/>
</dbReference>
<sequence>MSELAIDWNHWTGRIRSFFDSTILERGWKYYRDGVVRAIETEGTSVVKARVSGSSSYKVHLDLKAFSKSTCNCPYGAKCKHMAAVLFKVAEQEGYDPKEFRNPKQTSSKTSPKFDLSSKKAVKLPKETDSCEAWVTYFEKQYANSRIYNAFSMEELYMRAWGQLNKLADDWEPAIRGIYDIQVNLYLMKLCNALMQSKSGVYDFFYNAEYFFAKIAKHSRERLHTALWEINVEKAQTKYSAHLKEIGAYLAGFMDAEAFNSQRQWYDLYKLLWSELLNEKNLVTDELTRLRSIVAARRPESYGHEAAVMALAHFDIMSEEDENAWERVTQECSSIVPSDWFGYLKIFLQEEQGERLLKWLRWLGPEVQKDAAHYASDYLFFWQEASRYMDVEGEHRQAMVTLLPASYRDYSSFLFQKKEYKTWADLCLLLNLTPLQISAGELQLVEKADPRLVLPIYHYAAEECIQTKNRDAYREAVKLLKKLAAAYKKLKQTSRFEAYIQYLVQEYSRYRAFQEELQKGKLLP</sequence>
<proteinExistence type="predicted"/>
<gene>
    <name evidence="3" type="ORF">GCM10008018_16280</name>
</gene>
<evidence type="ECO:0000259" key="2">
    <source>
        <dbReference type="PROSITE" id="PS50966"/>
    </source>
</evidence>
<accession>A0ABQ2BS54</accession>
<dbReference type="RefSeq" id="WP_189010088.1">
    <property type="nucleotide sequence ID" value="NZ_BMHE01000005.1"/>
</dbReference>
<dbReference type="PROSITE" id="PS50966">
    <property type="entry name" value="ZF_SWIM"/>
    <property type="match status" value="1"/>
</dbReference>
<dbReference type="EMBL" id="BMHE01000005">
    <property type="protein sequence ID" value="GGI46270.1"/>
    <property type="molecule type" value="Genomic_DNA"/>
</dbReference>
<organism evidence="3 4">
    <name type="scientific">Paenibacillus marchantiophytorum</name>
    <dbReference type="NCBI Taxonomy" id="1619310"/>
    <lineage>
        <taxon>Bacteria</taxon>
        <taxon>Bacillati</taxon>
        <taxon>Bacillota</taxon>
        <taxon>Bacilli</taxon>
        <taxon>Bacillales</taxon>
        <taxon>Paenibacillaceae</taxon>
        <taxon>Paenibacillus</taxon>
    </lineage>
</organism>
<protein>
    <recommendedName>
        <fullName evidence="2">SWIM-type domain-containing protein</fullName>
    </recommendedName>
</protein>
<evidence type="ECO:0000256" key="1">
    <source>
        <dbReference type="PROSITE-ProRule" id="PRU00325"/>
    </source>
</evidence>
<keyword evidence="1" id="KW-0863">Zinc-finger</keyword>
<keyword evidence="1" id="KW-0862">Zinc</keyword>
<comment type="caution">
    <text evidence="3">The sequence shown here is derived from an EMBL/GenBank/DDBJ whole genome shotgun (WGS) entry which is preliminary data.</text>
</comment>
<dbReference type="Proteomes" id="UP000615455">
    <property type="component" value="Unassembled WGS sequence"/>
</dbReference>
<evidence type="ECO:0000313" key="4">
    <source>
        <dbReference type="Proteomes" id="UP000615455"/>
    </source>
</evidence>
<keyword evidence="4" id="KW-1185">Reference proteome</keyword>
<reference evidence="4" key="1">
    <citation type="journal article" date="2019" name="Int. J. Syst. Evol. Microbiol.">
        <title>The Global Catalogue of Microorganisms (GCM) 10K type strain sequencing project: providing services to taxonomists for standard genome sequencing and annotation.</title>
        <authorList>
            <consortium name="The Broad Institute Genomics Platform"/>
            <consortium name="The Broad Institute Genome Sequencing Center for Infectious Disease"/>
            <person name="Wu L."/>
            <person name="Ma J."/>
        </authorList>
    </citation>
    <scope>NUCLEOTIDE SEQUENCE [LARGE SCALE GENOMIC DNA]</scope>
    <source>
        <strain evidence="4">CGMCC 1.15043</strain>
    </source>
</reference>
<evidence type="ECO:0000313" key="3">
    <source>
        <dbReference type="EMBL" id="GGI46270.1"/>
    </source>
</evidence>
<keyword evidence="1" id="KW-0479">Metal-binding</keyword>